<dbReference type="RefSeq" id="WP_123217584.1">
    <property type="nucleotide sequence ID" value="NZ_RJTM01000126.1"/>
</dbReference>
<gene>
    <name evidence="1" type="ORF">ED312_18850</name>
</gene>
<name>A0A3N0DYY3_SINP1</name>
<sequence>MKNFTKSFLLFFLLLTCCQTDNGLDHVENEINLSPDFLSTEKNTVSSKDPLLTSVLLTIGPMDPYICTNDNGFIKNGDIEVILNQPISKDLFIRFNVFKKRSKGSDSWEPVPPLLGGAGLIVPRGEDRASTVVCKSEVTPLVGDACKNHSLQMTTLSFKVEISRVTDSDGYVYSSEEINFFNNHNILTIDYGCPYNGGGGFDDVFGKNSVSN</sequence>
<dbReference type="Proteomes" id="UP000267469">
    <property type="component" value="Unassembled WGS sequence"/>
</dbReference>
<dbReference type="AlphaFoldDB" id="A0A3N0DYY3"/>
<dbReference type="OrthoDB" id="9993963at2"/>
<protein>
    <submittedName>
        <fullName evidence="1">Uncharacterized protein</fullName>
    </submittedName>
</protein>
<keyword evidence="2" id="KW-1185">Reference proteome</keyword>
<proteinExistence type="predicted"/>
<organism evidence="1 2">
    <name type="scientific">Sinomicrobium pectinilyticum</name>
    <dbReference type="NCBI Taxonomy" id="1084421"/>
    <lineage>
        <taxon>Bacteria</taxon>
        <taxon>Pseudomonadati</taxon>
        <taxon>Bacteroidota</taxon>
        <taxon>Flavobacteriia</taxon>
        <taxon>Flavobacteriales</taxon>
        <taxon>Flavobacteriaceae</taxon>
        <taxon>Sinomicrobium</taxon>
    </lineage>
</organism>
<dbReference type="EMBL" id="RJTM01000126">
    <property type="protein sequence ID" value="RNL80805.1"/>
    <property type="molecule type" value="Genomic_DNA"/>
</dbReference>
<comment type="caution">
    <text evidence="1">The sequence shown here is derived from an EMBL/GenBank/DDBJ whole genome shotgun (WGS) entry which is preliminary data.</text>
</comment>
<evidence type="ECO:0000313" key="1">
    <source>
        <dbReference type="EMBL" id="RNL80805.1"/>
    </source>
</evidence>
<evidence type="ECO:0000313" key="2">
    <source>
        <dbReference type="Proteomes" id="UP000267469"/>
    </source>
</evidence>
<reference evidence="1 2" key="1">
    <citation type="submission" date="2018-10" db="EMBL/GenBank/DDBJ databases">
        <title>Sinomicrobium pectinilyticum sp. nov., a pectinase-producing bacterium isolated from alkaline and saline soil, and emended description of the genus Sinomicrobium.</title>
        <authorList>
            <person name="Cheng B."/>
            <person name="Li C."/>
            <person name="Lai Q."/>
            <person name="Du M."/>
            <person name="Shao Z."/>
            <person name="Xu P."/>
            <person name="Yang C."/>
        </authorList>
    </citation>
    <scope>NUCLEOTIDE SEQUENCE [LARGE SCALE GENOMIC DNA]</scope>
    <source>
        <strain evidence="1 2">5DNS001</strain>
    </source>
</reference>
<accession>A0A3N0DYY3</accession>